<organism evidence="2 3">
    <name type="scientific">Myceligenerans indicum</name>
    <dbReference type="NCBI Taxonomy" id="2593663"/>
    <lineage>
        <taxon>Bacteria</taxon>
        <taxon>Bacillati</taxon>
        <taxon>Actinomycetota</taxon>
        <taxon>Actinomycetes</taxon>
        <taxon>Micrococcales</taxon>
        <taxon>Promicromonosporaceae</taxon>
        <taxon>Myceligenerans</taxon>
    </lineage>
</organism>
<protein>
    <submittedName>
        <fullName evidence="2">Sodium:proton antiporter</fullName>
    </submittedName>
</protein>
<evidence type="ECO:0000313" key="3">
    <source>
        <dbReference type="Proteomes" id="UP000675409"/>
    </source>
</evidence>
<keyword evidence="1" id="KW-0812">Transmembrane</keyword>
<gene>
    <name evidence="2" type="ORF">HGK34_02425</name>
</gene>
<dbReference type="EMBL" id="JABBYC010000002">
    <property type="protein sequence ID" value="MBL0885147.1"/>
    <property type="molecule type" value="Genomic_DNA"/>
</dbReference>
<evidence type="ECO:0000256" key="1">
    <source>
        <dbReference type="SAM" id="Phobius"/>
    </source>
</evidence>
<dbReference type="Proteomes" id="UP000675409">
    <property type="component" value="Unassembled WGS sequence"/>
</dbReference>
<accession>A0ABS1LFY4</accession>
<dbReference type="Pfam" id="PF19853">
    <property type="entry name" value="DUF6328"/>
    <property type="match status" value="1"/>
</dbReference>
<sequence length="152" mass="16888">MPIPDHKPSPEQLIRNWQELLQELRVMQTGVQILTGFLLTVPFSARFETLETHQRALYLGVLVGAVLTTCVIVAPVAFHRVLFRRRKRAWLVRMADLCARLGLALLGIVSAAVMLLVFDVVVGPVAAWTAAGGVGLVFVVLWFVVPHLARRE</sequence>
<proteinExistence type="predicted"/>
<feature type="transmembrane region" description="Helical" evidence="1">
    <location>
        <begin position="57"/>
        <end position="78"/>
    </location>
</feature>
<keyword evidence="1" id="KW-1133">Transmembrane helix</keyword>
<reference evidence="2 3" key="1">
    <citation type="journal article" date="2021" name="Arch. Microbiol.">
        <title>Myceligenerans indicum sp. nov., an actinobacterium isolated from mangrove sediment of Sundarbans, India.</title>
        <authorList>
            <person name="Asha K."/>
            <person name="Bhadury P."/>
        </authorList>
    </citation>
    <scope>NUCLEOTIDE SEQUENCE [LARGE SCALE GENOMIC DNA]</scope>
    <source>
        <strain evidence="2 3">I2</strain>
    </source>
</reference>
<keyword evidence="1" id="KW-0472">Membrane</keyword>
<comment type="caution">
    <text evidence="2">The sequence shown here is derived from an EMBL/GenBank/DDBJ whole genome shotgun (WGS) entry which is preliminary data.</text>
</comment>
<keyword evidence="3" id="KW-1185">Reference proteome</keyword>
<feature type="transmembrane region" description="Helical" evidence="1">
    <location>
        <begin position="98"/>
        <end position="118"/>
    </location>
</feature>
<feature type="transmembrane region" description="Helical" evidence="1">
    <location>
        <begin position="124"/>
        <end position="145"/>
    </location>
</feature>
<dbReference type="RefSeq" id="WP_201844985.1">
    <property type="nucleotide sequence ID" value="NZ_JABBYC010000002.1"/>
</dbReference>
<name>A0ABS1LFY4_9MICO</name>
<dbReference type="InterPro" id="IPR046291">
    <property type="entry name" value="DUF6328"/>
</dbReference>
<evidence type="ECO:0000313" key="2">
    <source>
        <dbReference type="EMBL" id="MBL0885147.1"/>
    </source>
</evidence>